<accession>A0AB35HML4</accession>
<dbReference type="EMBL" id="JACACB010000004">
    <property type="protein sequence ID" value="MCO8297317.1"/>
    <property type="molecule type" value="Genomic_DNA"/>
</dbReference>
<reference evidence="1" key="1">
    <citation type="submission" date="2020-06" db="EMBL/GenBank/DDBJ databases">
        <authorList>
            <person name="Link T."/>
            <person name="Ehrmann M."/>
        </authorList>
    </citation>
    <scope>NUCLEOTIDE SEQUENCE</scope>
    <source>
        <strain evidence="1">TMW 2.2257</strain>
    </source>
</reference>
<sequence>MIQEKFQVGGLYLDKPRTSFTERKGLKLGDICRAKSEMFSGWLRCEVVKLYQNAAMVKIIACRNPQDDAVQHELDDVAVVRIKDLTVIRGG</sequence>
<dbReference type="RefSeq" id="WP_253209963.1">
    <property type="nucleotide sequence ID" value="NZ_JACACA010000004.1"/>
</dbReference>
<protein>
    <submittedName>
        <fullName evidence="1">Uncharacterized protein</fullName>
    </submittedName>
</protein>
<dbReference type="Proteomes" id="UP001057280">
    <property type="component" value="Unassembled WGS sequence"/>
</dbReference>
<reference evidence="1" key="2">
    <citation type="journal article" date="2021" name="BMC Microbiol.">
        <title>The diversity among the species Tetragenococcus halophilus including new isolates from a lupine seed fermentation.</title>
        <authorList>
            <person name="Link T."/>
            <person name="Vogel R.F."/>
            <person name="Ehrmann M.A."/>
        </authorList>
    </citation>
    <scope>NUCLEOTIDE SEQUENCE</scope>
    <source>
        <strain evidence="1">TMW 2.2257</strain>
    </source>
</reference>
<proteinExistence type="predicted"/>
<name>A0AB35HML4_TETHA</name>
<gene>
    <name evidence="1" type="ORF">HXW75_02385</name>
</gene>
<dbReference type="AlphaFoldDB" id="A0AB35HML4"/>
<comment type="caution">
    <text evidence="1">The sequence shown here is derived from an EMBL/GenBank/DDBJ whole genome shotgun (WGS) entry which is preliminary data.</text>
</comment>
<evidence type="ECO:0000313" key="2">
    <source>
        <dbReference type="Proteomes" id="UP001057280"/>
    </source>
</evidence>
<organism evidence="1 2">
    <name type="scientific">Tetragenococcus halophilus</name>
    <name type="common">Pediococcus halophilus</name>
    <dbReference type="NCBI Taxonomy" id="51669"/>
    <lineage>
        <taxon>Bacteria</taxon>
        <taxon>Bacillati</taxon>
        <taxon>Bacillota</taxon>
        <taxon>Bacilli</taxon>
        <taxon>Lactobacillales</taxon>
        <taxon>Enterococcaceae</taxon>
        <taxon>Tetragenococcus</taxon>
    </lineage>
</organism>
<evidence type="ECO:0000313" key="1">
    <source>
        <dbReference type="EMBL" id="MCO8297317.1"/>
    </source>
</evidence>